<keyword evidence="2" id="KW-0963">Cytoplasm</keyword>
<dbReference type="EMBL" id="CP084389">
    <property type="protein sequence ID" value="UZX30131.1"/>
    <property type="molecule type" value="Genomic_DNA"/>
</dbReference>
<evidence type="ECO:0000256" key="7">
    <source>
        <dbReference type="ARBA" id="ARBA00023172"/>
    </source>
</evidence>
<proteinExistence type="predicted"/>
<dbReference type="PROSITE" id="PS51900">
    <property type="entry name" value="CB"/>
    <property type="match status" value="1"/>
</dbReference>
<keyword evidence="3" id="KW-0132">Cell division</keyword>
<evidence type="ECO:0000256" key="6">
    <source>
        <dbReference type="ARBA" id="ARBA00023125"/>
    </source>
</evidence>
<dbReference type="GO" id="GO:0003677">
    <property type="term" value="F:DNA binding"/>
    <property type="evidence" value="ECO:0007669"/>
    <property type="project" value="UniProtKB-UniRule"/>
</dbReference>
<evidence type="ECO:0000256" key="1">
    <source>
        <dbReference type="ARBA" id="ARBA00004496"/>
    </source>
</evidence>
<gene>
    <name evidence="12" type="ORF">LDX53_02720</name>
</gene>
<evidence type="ECO:0000256" key="9">
    <source>
        <dbReference type="PROSITE-ProRule" id="PRU01248"/>
    </source>
</evidence>
<keyword evidence="5" id="KW-0229">DNA integration</keyword>
<protein>
    <submittedName>
        <fullName evidence="12">Site-specific integrase</fullName>
    </submittedName>
</protein>
<name>A0AA47B4U2_9LACO</name>
<evidence type="ECO:0000256" key="3">
    <source>
        <dbReference type="ARBA" id="ARBA00022618"/>
    </source>
</evidence>
<feature type="domain" description="Tyr recombinase" evidence="10">
    <location>
        <begin position="146"/>
        <end position="319"/>
    </location>
</feature>
<dbReference type="GO" id="GO:0007059">
    <property type="term" value="P:chromosome segregation"/>
    <property type="evidence" value="ECO:0007669"/>
    <property type="project" value="UniProtKB-KW"/>
</dbReference>
<dbReference type="GO" id="GO:0006310">
    <property type="term" value="P:DNA recombination"/>
    <property type="evidence" value="ECO:0007669"/>
    <property type="project" value="UniProtKB-KW"/>
</dbReference>
<dbReference type="GO" id="GO:0005737">
    <property type="term" value="C:cytoplasm"/>
    <property type="evidence" value="ECO:0007669"/>
    <property type="project" value="UniProtKB-SubCell"/>
</dbReference>
<keyword evidence="8" id="KW-0131">Cell cycle</keyword>
<keyword evidence="13" id="KW-1185">Reference proteome</keyword>
<dbReference type="InterPro" id="IPR002104">
    <property type="entry name" value="Integrase_catalytic"/>
</dbReference>
<dbReference type="InterPro" id="IPR010998">
    <property type="entry name" value="Integrase_recombinase_N"/>
</dbReference>
<keyword evidence="7" id="KW-0233">DNA recombination</keyword>
<evidence type="ECO:0000259" key="10">
    <source>
        <dbReference type="PROSITE" id="PS51898"/>
    </source>
</evidence>
<evidence type="ECO:0000256" key="2">
    <source>
        <dbReference type="ARBA" id="ARBA00022490"/>
    </source>
</evidence>
<organism evidence="12 13">
    <name type="scientific">Lactobacillus helsingborgensis</name>
    <dbReference type="NCBI Taxonomy" id="1218494"/>
    <lineage>
        <taxon>Bacteria</taxon>
        <taxon>Bacillati</taxon>
        <taxon>Bacillota</taxon>
        <taxon>Bacilli</taxon>
        <taxon>Lactobacillales</taxon>
        <taxon>Lactobacillaceae</taxon>
        <taxon>Lactobacillus</taxon>
    </lineage>
</organism>
<dbReference type="GO" id="GO:0051301">
    <property type="term" value="P:cell division"/>
    <property type="evidence" value="ECO:0007669"/>
    <property type="project" value="UniProtKB-KW"/>
</dbReference>
<dbReference type="Pfam" id="PF13495">
    <property type="entry name" value="Phage_int_SAM_4"/>
    <property type="match status" value="1"/>
</dbReference>
<evidence type="ECO:0000313" key="13">
    <source>
        <dbReference type="Proteomes" id="UP001164557"/>
    </source>
</evidence>
<dbReference type="Pfam" id="PF00589">
    <property type="entry name" value="Phage_integrase"/>
    <property type="match status" value="1"/>
</dbReference>
<dbReference type="NCBIfam" id="NF040815">
    <property type="entry name" value="recomb_XerA_Arch"/>
    <property type="match status" value="1"/>
</dbReference>
<feature type="domain" description="Core-binding (CB)" evidence="11">
    <location>
        <begin position="43"/>
        <end position="125"/>
    </location>
</feature>
<evidence type="ECO:0000313" key="12">
    <source>
        <dbReference type="EMBL" id="UZX30131.1"/>
    </source>
</evidence>
<keyword evidence="4" id="KW-0159">Chromosome partition</keyword>
<dbReference type="InterPro" id="IPR050090">
    <property type="entry name" value="Tyrosine_recombinase_XerCD"/>
</dbReference>
<dbReference type="GO" id="GO:0015074">
    <property type="term" value="P:DNA integration"/>
    <property type="evidence" value="ECO:0007669"/>
    <property type="project" value="UniProtKB-KW"/>
</dbReference>
<dbReference type="InterPro" id="IPR004107">
    <property type="entry name" value="Integrase_SAM-like_N"/>
</dbReference>
<evidence type="ECO:0000256" key="8">
    <source>
        <dbReference type="ARBA" id="ARBA00023306"/>
    </source>
</evidence>
<sequence length="323" mass="37891">MRKDESETIIREMLPYLNNLNLMRLKTILNNLVTTKTEFKSKYDNKNLLKKYFAAKRAEGCSEKSLKYYKVTITKALIEIDKNAREVSTDELRNYLMTYQEVHCSSKVTIDNIRRILSSFFNWLEDEDYIIKSPIRRIHKVKVATTVKETYSDEELEKLRDSCTNVRDLAMIDFLASTGMRVGELVLLNRSDINFQERECIVFGKGNKERIAYFDARAKLHLRKYLNERHDNHEALFVSLRAEHERLTISGVESRLKKLGQKIGIAKVYPHKFRRTLATKAIDKGMPIEQLQQLLGHKRIDTTLHYAMVKQQNVKIAHRKYIG</sequence>
<evidence type="ECO:0000256" key="4">
    <source>
        <dbReference type="ARBA" id="ARBA00022829"/>
    </source>
</evidence>
<evidence type="ECO:0000256" key="5">
    <source>
        <dbReference type="ARBA" id="ARBA00022908"/>
    </source>
</evidence>
<accession>A0AA47B4U2</accession>
<dbReference type="Gene3D" id="1.10.150.130">
    <property type="match status" value="1"/>
</dbReference>
<dbReference type="RefSeq" id="WP_046326858.1">
    <property type="nucleotide sequence ID" value="NZ_CP084389.1"/>
</dbReference>
<dbReference type="SUPFAM" id="SSF56349">
    <property type="entry name" value="DNA breaking-rejoining enzymes"/>
    <property type="match status" value="1"/>
</dbReference>
<dbReference type="InterPro" id="IPR013762">
    <property type="entry name" value="Integrase-like_cat_sf"/>
</dbReference>
<evidence type="ECO:0000259" key="11">
    <source>
        <dbReference type="PROSITE" id="PS51900"/>
    </source>
</evidence>
<reference evidence="12" key="1">
    <citation type="submission" date="2021-09" db="EMBL/GenBank/DDBJ databases">
        <title>Lactobacillus species from Apis mellifera, Switzerland.</title>
        <authorList>
            <person name="Pfister J."/>
            <person name="Brown A."/>
            <person name="Neumann P."/>
            <person name="Collaud A."/>
            <person name="Retschnig G."/>
            <person name="Perreten V."/>
        </authorList>
    </citation>
    <scope>NUCLEOTIDE SEQUENCE</scope>
    <source>
        <strain evidence="12">IBH002</strain>
    </source>
</reference>
<dbReference type="PANTHER" id="PTHR30349:SF77">
    <property type="entry name" value="TYROSINE RECOMBINASE XERC"/>
    <property type="match status" value="1"/>
</dbReference>
<dbReference type="PANTHER" id="PTHR30349">
    <property type="entry name" value="PHAGE INTEGRASE-RELATED"/>
    <property type="match status" value="1"/>
</dbReference>
<dbReference type="Gene3D" id="1.10.443.10">
    <property type="entry name" value="Intergrase catalytic core"/>
    <property type="match status" value="1"/>
</dbReference>
<dbReference type="AlphaFoldDB" id="A0AA47B4U2"/>
<comment type="subcellular location">
    <subcellularLocation>
        <location evidence="1">Cytoplasm</location>
    </subcellularLocation>
</comment>
<dbReference type="Proteomes" id="UP001164557">
    <property type="component" value="Chromosome"/>
</dbReference>
<dbReference type="InterPro" id="IPR044068">
    <property type="entry name" value="CB"/>
</dbReference>
<keyword evidence="6 9" id="KW-0238">DNA-binding</keyword>
<dbReference type="PROSITE" id="PS51898">
    <property type="entry name" value="TYR_RECOMBINASE"/>
    <property type="match status" value="1"/>
</dbReference>
<dbReference type="InterPro" id="IPR011010">
    <property type="entry name" value="DNA_brk_join_enz"/>
</dbReference>